<keyword evidence="3" id="KW-1185">Reference proteome</keyword>
<dbReference type="EMBL" id="BMMX01000008">
    <property type="protein sequence ID" value="GGK89811.1"/>
    <property type="molecule type" value="Genomic_DNA"/>
</dbReference>
<name>A0A8J3C0C8_9ACTN</name>
<feature type="chain" id="PRO_5035253615" evidence="1">
    <location>
        <begin position="36"/>
        <end position="170"/>
    </location>
</feature>
<dbReference type="Pfam" id="PF20341">
    <property type="entry name" value="DUF6636"/>
    <property type="match status" value="1"/>
</dbReference>
<dbReference type="Proteomes" id="UP000656042">
    <property type="component" value="Unassembled WGS sequence"/>
</dbReference>
<feature type="signal peptide" evidence="1">
    <location>
        <begin position="1"/>
        <end position="35"/>
    </location>
</feature>
<reference evidence="2" key="1">
    <citation type="journal article" date="2014" name="Int. J. Syst. Evol. Microbiol.">
        <title>Complete genome sequence of Corynebacterium casei LMG S-19264T (=DSM 44701T), isolated from a smear-ripened cheese.</title>
        <authorList>
            <consortium name="US DOE Joint Genome Institute (JGI-PGF)"/>
            <person name="Walter F."/>
            <person name="Albersmeier A."/>
            <person name="Kalinowski J."/>
            <person name="Ruckert C."/>
        </authorList>
    </citation>
    <scope>NUCLEOTIDE SEQUENCE</scope>
    <source>
        <strain evidence="2">CGMCC 4.7299</strain>
    </source>
</reference>
<accession>A0A8J3C0C8</accession>
<keyword evidence="1" id="KW-0732">Signal</keyword>
<gene>
    <name evidence="2" type="ORF">GCM10012284_24750</name>
</gene>
<proteinExistence type="predicted"/>
<dbReference type="AlphaFoldDB" id="A0A8J3C0C8"/>
<evidence type="ECO:0000313" key="3">
    <source>
        <dbReference type="Proteomes" id="UP000656042"/>
    </source>
</evidence>
<dbReference type="InterPro" id="IPR046576">
    <property type="entry name" value="DUF6636"/>
</dbReference>
<evidence type="ECO:0000256" key="1">
    <source>
        <dbReference type="SAM" id="SignalP"/>
    </source>
</evidence>
<evidence type="ECO:0000313" key="2">
    <source>
        <dbReference type="EMBL" id="GGK89811.1"/>
    </source>
</evidence>
<comment type="caution">
    <text evidence="2">The sequence shown here is derived from an EMBL/GenBank/DDBJ whole genome shotgun (WGS) entry which is preliminary data.</text>
</comment>
<reference evidence="2" key="2">
    <citation type="submission" date="2020-09" db="EMBL/GenBank/DDBJ databases">
        <authorList>
            <person name="Sun Q."/>
            <person name="Zhou Y."/>
        </authorList>
    </citation>
    <scope>NUCLEOTIDE SEQUENCE</scope>
    <source>
        <strain evidence="2">CGMCC 4.7299</strain>
    </source>
</reference>
<protein>
    <submittedName>
        <fullName evidence="2">Uncharacterized protein</fullName>
    </submittedName>
</protein>
<sequence length="170" mass="17623">MVTTARSEARLRTVTAVSASAVVLAVLAAATSAVAGCTTSTGDTPARPAAPSPPSRADAQHFFVTPSRNIGCLLVAGYLRCDVGERAWTAPPPAEPCAWDYGFGVEMVGDAATRFSCVSDSTLGAQTVLPYGKTVAAGSFVCTSGRAALRCRNVSTGHGFTLSRERYELF</sequence>
<organism evidence="2 3">
    <name type="scientific">Mangrovihabitans endophyticus</name>
    <dbReference type="NCBI Taxonomy" id="1751298"/>
    <lineage>
        <taxon>Bacteria</taxon>
        <taxon>Bacillati</taxon>
        <taxon>Actinomycetota</taxon>
        <taxon>Actinomycetes</taxon>
        <taxon>Micromonosporales</taxon>
        <taxon>Micromonosporaceae</taxon>
        <taxon>Mangrovihabitans</taxon>
    </lineage>
</organism>